<evidence type="ECO:0000313" key="3">
    <source>
        <dbReference type="Proteomes" id="UP001458880"/>
    </source>
</evidence>
<dbReference type="AlphaFoldDB" id="A0AAW1LQT2"/>
<keyword evidence="3" id="KW-1185">Reference proteome</keyword>
<name>A0AAW1LQT2_POPJA</name>
<protein>
    <submittedName>
        <fullName evidence="2">Uncharacterized protein</fullName>
    </submittedName>
</protein>
<evidence type="ECO:0000313" key="2">
    <source>
        <dbReference type="EMBL" id="KAK9737631.1"/>
    </source>
</evidence>
<feature type="signal peptide" evidence="1">
    <location>
        <begin position="1"/>
        <end position="22"/>
    </location>
</feature>
<comment type="caution">
    <text evidence="2">The sequence shown here is derived from an EMBL/GenBank/DDBJ whole genome shotgun (WGS) entry which is preliminary data.</text>
</comment>
<evidence type="ECO:0000256" key="1">
    <source>
        <dbReference type="SAM" id="SignalP"/>
    </source>
</evidence>
<accession>A0AAW1LQT2</accession>
<organism evidence="2 3">
    <name type="scientific">Popillia japonica</name>
    <name type="common">Japanese beetle</name>
    <dbReference type="NCBI Taxonomy" id="7064"/>
    <lineage>
        <taxon>Eukaryota</taxon>
        <taxon>Metazoa</taxon>
        <taxon>Ecdysozoa</taxon>
        <taxon>Arthropoda</taxon>
        <taxon>Hexapoda</taxon>
        <taxon>Insecta</taxon>
        <taxon>Pterygota</taxon>
        <taxon>Neoptera</taxon>
        <taxon>Endopterygota</taxon>
        <taxon>Coleoptera</taxon>
        <taxon>Polyphaga</taxon>
        <taxon>Scarabaeiformia</taxon>
        <taxon>Scarabaeidae</taxon>
        <taxon>Rutelinae</taxon>
        <taxon>Popillia</taxon>
    </lineage>
</organism>
<proteinExistence type="predicted"/>
<reference evidence="2 3" key="1">
    <citation type="journal article" date="2024" name="BMC Genomics">
        <title>De novo assembly and annotation of Popillia japonica's genome with initial clues to its potential as an invasive pest.</title>
        <authorList>
            <person name="Cucini C."/>
            <person name="Boschi S."/>
            <person name="Funari R."/>
            <person name="Cardaioli E."/>
            <person name="Iannotti N."/>
            <person name="Marturano G."/>
            <person name="Paoli F."/>
            <person name="Bruttini M."/>
            <person name="Carapelli A."/>
            <person name="Frati F."/>
            <person name="Nardi F."/>
        </authorList>
    </citation>
    <scope>NUCLEOTIDE SEQUENCE [LARGE SCALE GENOMIC DNA]</scope>
    <source>
        <strain evidence="2">DMR45628</strain>
    </source>
</reference>
<dbReference type="EMBL" id="JASPKY010000097">
    <property type="protein sequence ID" value="KAK9737631.1"/>
    <property type="molecule type" value="Genomic_DNA"/>
</dbReference>
<keyword evidence="1" id="KW-0732">Signal</keyword>
<gene>
    <name evidence="2" type="ORF">QE152_g10566</name>
</gene>
<feature type="chain" id="PRO_5043441422" evidence="1">
    <location>
        <begin position="23"/>
        <end position="113"/>
    </location>
</feature>
<sequence>MSTMRYLSCGFIFLVMLASVTSLQVTVKNTSVTSDTLISDAINIMKFVWNTYPSTENRLKYLSIGLTNADTKPWFAILDESFYIQNDQDYITLGVQEFIISKTFTVISAACKE</sequence>
<dbReference type="Proteomes" id="UP001458880">
    <property type="component" value="Unassembled WGS sequence"/>
</dbReference>